<reference evidence="1 2" key="1">
    <citation type="journal article" date="2022" name="Plant J.">
        <title>Chromosome-level genome of Camellia lanceoleosa provides a valuable resource for understanding genome evolution and self-incompatibility.</title>
        <authorList>
            <person name="Gong W."/>
            <person name="Xiao S."/>
            <person name="Wang L."/>
            <person name="Liao Z."/>
            <person name="Chang Y."/>
            <person name="Mo W."/>
            <person name="Hu G."/>
            <person name="Li W."/>
            <person name="Zhao G."/>
            <person name="Zhu H."/>
            <person name="Hu X."/>
            <person name="Ji K."/>
            <person name="Xiang X."/>
            <person name="Song Q."/>
            <person name="Yuan D."/>
            <person name="Jin S."/>
            <person name="Zhang L."/>
        </authorList>
    </citation>
    <scope>NUCLEOTIDE SEQUENCE [LARGE SCALE GENOMIC DNA]</scope>
    <source>
        <strain evidence="1">SQ_2022a</strain>
    </source>
</reference>
<sequence length="134" mass="15289">MATITKRSITKHFLHEHTLKLNDKMEEYEVECCVCKQGISDWHHYGCSMCSKTRIHEYPCSEIPFQIDHHPLHPHHSSLFASSGSFYLDSCHVCGKSCGEAFKYKCIDCPFMLDGKCALLTATATATKKIQFQK</sequence>
<proteinExistence type="predicted"/>
<keyword evidence="2" id="KW-1185">Reference proteome</keyword>
<comment type="caution">
    <text evidence="1">The sequence shown here is derived from an EMBL/GenBank/DDBJ whole genome shotgun (WGS) entry which is preliminary data.</text>
</comment>
<protein>
    <submittedName>
        <fullName evidence="1">Uncharacterized protein</fullName>
    </submittedName>
</protein>
<evidence type="ECO:0000313" key="1">
    <source>
        <dbReference type="EMBL" id="KAI7998919.1"/>
    </source>
</evidence>
<evidence type="ECO:0000313" key="2">
    <source>
        <dbReference type="Proteomes" id="UP001060215"/>
    </source>
</evidence>
<name>A0ACC0GD86_9ERIC</name>
<gene>
    <name evidence="1" type="ORF">LOK49_LG10G03013</name>
</gene>
<accession>A0ACC0GD86</accession>
<dbReference type="EMBL" id="CM045767">
    <property type="protein sequence ID" value="KAI7998919.1"/>
    <property type="molecule type" value="Genomic_DNA"/>
</dbReference>
<dbReference type="Proteomes" id="UP001060215">
    <property type="component" value="Chromosome 10"/>
</dbReference>
<organism evidence="1 2">
    <name type="scientific">Camellia lanceoleosa</name>
    <dbReference type="NCBI Taxonomy" id="1840588"/>
    <lineage>
        <taxon>Eukaryota</taxon>
        <taxon>Viridiplantae</taxon>
        <taxon>Streptophyta</taxon>
        <taxon>Embryophyta</taxon>
        <taxon>Tracheophyta</taxon>
        <taxon>Spermatophyta</taxon>
        <taxon>Magnoliopsida</taxon>
        <taxon>eudicotyledons</taxon>
        <taxon>Gunneridae</taxon>
        <taxon>Pentapetalae</taxon>
        <taxon>asterids</taxon>
        <taxon>Ericales</taxon>
        <taxon>Theaceae</taxon>
        <taxon>Camellia</taxon>
    </lineage>
</organism>